<evidence type="ECO:0000313" key="3">
    <source>
        <dbReference type="Proteomes" id="UP001610861"/>
    </source>
</evidence>
<dbReference type="PROSITE" id="PS50995">
    <property type="entry name" value="HTH_MARR_2"/>
    <property type="match status" value="1"/>
</dbReference>
<dbReference type="InterPro" id="IPR036388">
    <property type="entry name" value="WH-like_DNA-bd_sf"/>
</dbReference>
<dbReference type="Pfam" id="PF01047">
    <property type="entry name" value="MarR"/>
    <property type="match status" value="1"/>
</dbReference>
<dbReference type="EMBL" id="JBIQWL010000002">
    <property type="protein sequence ID" value="MFH8250236.1"/>
    <property type="molecule type" value="Genomic_DNA"/>
</dbReference>
<organism evidence="2 3">
    <name type="scientific">Microbacterium alkaliflavum</name>
    <dbReference type="NCBI Taxonomy" id="3248839"/>
    <lineage>
        <taxon>Bacteria</taxon>
        <taxon>Bacillati</taxon>
        <taxon>Actinomycetota</taxon>
        <taxon>Actinomycetes</taxon>
        <taxon>Micrococcales</taxon>
        <taxon>Microbacteriaceae</taxon>
        <taxon>Microbacterium</taxon>
    </lineage>
</organism>
<dbReference type="SMART" id="SM00347">
    <property type="entry name" value="HTH_MARR"/>
    <property type="match status" value="1"/>
</dbReference>
<gene>
    <name evidence="2" type="ORF">ACH3VR_07715</name>
</gene>
<name>A0ABW7Q5W0_9MICO</name>
<dbReference type="RefSeq" id="WP_396640169.1">
    <property type="nucleotide sequence ID" value="NZ_JBIQWL010000002.1"/>
</dbReference>
<keyword evidence="3" id="KW-1185">Reference proteome</keyword>
<evidence type="ECO:0000313" key="2">
    <source>
        <dbReference type="EMBL" id="MFH8250236.1"/>
    </source>
</evidence>
<dbReference type="PRINTS" id="PR00598">
    <property type="entry name" value="HTHMARR"/>
</dbReference>
<dbReference type="InterPro" id="IPR000835">
    <property type="entry name" value="HTH_MarR-typ"/>
</dbReference>
<reference evidence="2 3" key="1">
    <citation type="submission" date="2024-09" db="EMBL/GenBank/DDBJ databases">
        <authorList>
            <person name="Pan X."/>
        </authorList>
    </citation>
    <scope>NUCLEOTIDE SEQUENCE [LARGE SCALE GENOMIC DNA]</scope>
    <source>
        <strain evidence="2 3">B2969</strain>
    </source>
</reference>
<dbReference type="Proteomes" id="UP001610861">
    <property type="component" value="Unassembled WGS sequence"/>
</dbReference>
<protein>
    <submittedName>
        <fullName evidence="2">MarR family winged helix-turn-helix transcriptional regulator</fullName>
    </submittedName>
</protein>
<dbReference type="PANTHER" id="PTHR33164:SF94">
    <property type="entry name" value="TRANSCRIPTIONAL REGULATORY PROTEIN-RELATED"/>
    <property type="match status" value="1"/>
</dbReference>
<accession>A0ABW7Q5W0</accession>
<dbReference type="InterPro" id="IPR036390">
    <property type="entry name" value="WH_DNA-bd_sf"/>
</dbReference>
<dbReference type="InterPro" id="IPR039422">
    <property type="entry name" value="MarR/SlyA-like"/>
</dbReference>
<dbReference type="PANTHER" id="PTHR33164">
    <property type="entry name" value="TRANSCRIPTIONAL REGULATOR, MARR FAMILY"/>
    <property type="match status" value="1"/>
</dbReference>
<feature type="domain" description="HTH marR-type" evidence="1">
    <location>
        <begin position="1"/>
        <end position="144"/>
    </location>
</feature>
<sequence>MRIAPPQTGPCPAVPTTLVASRALLGVIARSLSDALQEVTMPQFRVLVILAASGPLRMGSIAAMMGSHPSTFSRTVDRLVARGWVERQVNQDSRRETLLEPTSAARALVDGVSARRAAEISEILARLTPDEQNRVHEGMALFAAAAGEPDATDLLTLGL</sequence>
<dbReference type="Gene3D" id="1.10.10.10">
    <property type="entry name" value="Winged helix-like DNA-binding domain superfamily/Winged helix DNA-binding domain"/>
    <property type="match status" value="1"/>
</dbReference>
<proteinExistence type="predicted"/>
<comment type="caution">
    <text evidence="2">The sequence shown here is derived from an EMBL/GenBank/DDBJ whole genome shotgun (WGS) entry which is preliminary data.</text>
</comment>
<dbReference type="SUPFAM" id="SSF46785">
    <property type="entry name" value="Winged helix' DNA-binding domain"/>
    <property type="match status" value="1"/>
</dbReference>
<evidence type="ECO:0000259" key="1">
    <source>
        <dbReference type="PROSITE" id="PS50995"/>
    </source>
</evidence>